<gene>
    <name evidence="2" type="ORF">J2S70_001305</name>
</gene>
<dbReference type="SUPFAM" id="SSF53067">
    <property type="entry name" value="Actin-like ATPase domain"/>
    <property type="match status" value="1"/>
</dbReference>
<evidence type="ECO:0000313" key="2">
    <source>
        <dbReference type="EMBL" id="MDP9806723.1"/>
    </source>
</evidence>
<evidence type="ECO:0000256" key="1">
    <source>
        <dbReference type="ARBA" id="ARBA00006479"/>
    </source>
</evidence>
<dbReference type="Proteomes" id="UP001243212">
    <property type="component" value="Unassembled WGS sequence"/>
</dbReference>
<dbReference type="Pfam" id="PF00480">
    <property type="entry name" value="ROK"/>
    <property type="match status" value="1"/>
</dbReference>
<dbReference type="InterPro" id="IPR049874">
    <property type="entry name" value="ROK_cs"/>
</dbReference>
<organism evidence="2 3">
    <name type="scientific">Trueperella bonasi</name>
    <dbReference type="NCBI Taxonomy" id="312286"/>
    <lineage>
        <taxon>Bacteria</taxon>
        <taxon>Bacillati</taxon>
        <taxon>Actinomycetota</taxon>
        <taxon>Actinomycetes</taxon>
        <taxon>Actinomycetales</taxon>
        <taxon>Actinomycetaceae</taxon>
        <taxon>Trueperella</taxon>
    </lineage>
</organism>
<accession>A0ABT9NH40</accession>
<dbReference type="PANTHER" id="PTHR18964:SF169">
    <property type="entry name" value="N-ACETYLMANNOSAMINE KINASE"/>
    <property type="match status" value="1"/>
</dbReference>
<dbReference type="Gene3D" id="3.30.420.40">
    <property type="match status" value="2"/>
</dbReference>
<dbReference type="EMBL" id="JAUSQX010000001">
    <property type="protein sequence ID" value="MDP9806723.1"/>
    <property type="molecule type" value="Genomic_DNA"/>
</dbReference>
<protein>
    <submittedName>
        <fullName evidence="2">Glucokinase</fullName>
        <ecNumber evidence="2">2.7.1.2</ecNumber>
    </submittedName>
</protein>
<dbReference type="RefSeq" id="WP_307682932.1">
    <property type="nucleotide sequence ID" value="NZ_JAUSQX010000001.1"/>
</dbReference>
<evidence type="ECO:0000313" key="3">
    <source>
        <dbReference type="Proteomes" id="UP001243212"/>
    </source>
</evidence>
<reference evidence="2 3" key="1">
    <citation type="submission" date="2023-07" db="EMBL/GenBank/DDBJ databases">
        <title>Sequencing the genomes of 1000 actinobacteria strains.</title>
        <authorList>
            <person name="Klenk H.-P."/>
        </authorList>
    </citation>
    <scope>NUCLEOTIDE SEQUENCE [LARGE SCALE GENOMIC DNA]</scope>
    <source>
        <strain evidence="2 3">DSM 17163</strain>
    </source>
</reference>
<keyword evidence="2" id="KW-0808">Transferase</keyword>
<dbReference type="PROSITE" id="PS01125">
    <property type="entry name" value="ROK"/>
    <property type="match status" value="1"/>
</dbReference>
<comment type="caution">
    <text evidence="2">The sequence shown here is derived from an EMBL/GenBank/DDBJ whole genome shotgun (WGS) entry which is preliminary data.</text>
</comment>
<dbReference type="InterPro" id="IPR043129">
    <property type="entry name" value="ATPase_NBD"/>
</dbReference>
<proteinExistence type="inferred from homology"/>
<name>A0ABT9NH40_9ACTO</name>
<dbReference type="GO" id="GO:0004340">
    <property type="term" value="F:glucokinase activity"/>
    <property type="evidence" value="ECO:0007669"/>
    <property type="project" value="UniProtKB-EC"/>
</dbReference>
<dbReference type="PANTHER" id="PTHR18964">
    <property type="entry name" value="ROK (REPRESSOR, ORF, KINASE) FAMILY"/>
    <property type="match status" value="1"/>
</dbReference>
<dbReference type="EC" id="2.7.1.2" evidence="2"/>
<keyword evidence="3" id="KW-1185">Reference proteome</keyword>
<sequence length="313" mass="32550">MTGAKEEILTVDIGGTKIAWARADREFNFSSIQSMATKAEEGGTHVARLLADLVREEVSAHPRLRGIGIASAGVVNPKTGQIVSATETMPGWAGTELGATIGEVAGLPVHVINDVHAHGLGEAVFGAGRGHGSVLSVAVGTGIGGALIRSGHIEFGEHFLAGHYGHIHHHLANDLTCSCGRSGHIEAIASGHGITNWFNARRASNDPEIANGKELQDLADSGHALAKAVFAESAFALGETIATLANSVDPAVIVLSGSMTRSGDRWWRAVHEGYAARVMDPVADVSIVAGELESKAPLYGGAVNFLRQEGQES</sequence>
<comment type="similarity">
    <text evidence="1">Belongs to the ROK (NagC/XylR) family.</text>
</comment>
<dbReference type="InterPro" id="IPR000600">
    <property type="entry name" value="ROK"/>
</dbReference>